<keyword evidence="3" id="KW-1185">Reference proteome</keyword>
<dbReference type="InterPro" id="IPR005939">
    <property type="entry name" value="BLH_phosphatase-like"/>
</dbReference>
<organism evidence="2 3">
    <name type="scientific">Rubrivivax gelatinosus</name>
    <name type="common">Rhodocyclus gelatinosus</name>
    <name type="synonym">Rhodopseudomonas gelatinosa</name>
    <dbReference type="NCBI Taxonomy" id="28068"/>
    <lineage>
        <taxon>Bacteria</taxon>
        <taxon>Pseudomonadati</taxon>
        <taxon>Pseudomonadota</taxon>
        <taxon>Betaproteobacteria</taxon>
        <taxon>Burkholderiales</taxon>
        <taxon>Sphaerotilaceae</taxon>
        <taxon>Rubrivivax</taxon>
    </lineage>
</organism>
<evidence type="ECO:0000313" key="2">
    <source>
        <dbReference type="EMBL" id="MBK1712796.1"/>
    </source>
</evidence>
<gene>
    <name evidence="2" type="ORF">CKO43_08390</name>
</gene>
<dbReference type="Gene3D" id="3.90.190.10">
    <property type="entry name" value="Protein tyrosine phosphatase superfamily"/>
    <property type="match status" value="1"/>
</dbReference>
<reference evidence="2" key="1">
    <citation type="submission" date="2017-08" db="EMBL/GenBank/DDBJ databases">
        <authorList>
            <person name="Imhoff J.F."/>
            <person name="Rahn T."/>
            <person name="Kuenzel S."/>
            <person name="Neulinger S.C."/>
        </authorList>
    </citation>
    <scope>NUCLEOTIDE SEQUENCE</scope>
    <source>
        <strain evidence="2">IM 151</strain>
    </source>
</reference>
<dbReference type="SUPFAM" id="SSF52799">
    <property type="entry name" value="(Phosphotyrosine protein) phosphatases II"/>
    <property type="match status" value="1"/>
</dbReference>
<evidence type="ECO:0000313" key="3">
    <source>
        <dbReference type="Proteomes" id="UP001041814"/>
    </source>
</evidence>
<comment type="caution">
    <text evidence="2">The sequence shown here is derived from an EMBL/GenBank/DDBJ whole genome shotgun (WGS) entry which is preliminary data.</text>
</comment>
<proteinExistence type="predicted"/>
<evidence type="ECO:0000259" key="1">
    <source>
        <dbReference type="Pfam" id="PF04273"/>
    </source>
</evidence>
<sequence length="114" mass="12063">MNAPALRAIAPDVFVAPQLTPEAMAEAASAGFKSVINNRPDHEHGPGQPTSAEIETAARAAGLQYRHLPVDGGWQSPEQVAACAALLQELPRPLLMFCRSGSRSARLYQQATGS</sequence>
<protein>
    <submittedName>
        <fullName evidence="2">TIGR01244 family protein</fullName>
    </submittedName>
</protein>
<reference evidence="2" key="2">
    <citation type="journal article" date="2020" name="Microorganisms">
        <title>Osmotic Adaptation and Compatible Solute Biosynthesis of Phototrophic Bacteria as Revealed from Genome Analyses.</title>
        <authorList>
            <person name="Imhoff J.F."/>
            <person name="Rahn T."/>
            <person name="Kunzel S."/>
            <person name="Keller A."/>
            <person name="Neulinger S.C."/>
        </authorList>
    </citation>
    <scope>NUCLEOTIDE SEQUENCE</scope>
    <source>
        <strain evidence="2">IM 151</strain>
    </source>
</reference>
<dbReference type="EMBL" id="NRRU01000024">
    <property type="protein sequence ID" value="MBK1712796.1"/>
    <property type="molecule type" value="Genomic_DNA"/>
</dbReference>
<dbReference type="NCBIfam" id="TIGR01244">
    <property type="entry name" value="TIGR01244 family sulfur transferase"/>
    <property type="match status" value="1"/>
</dbReference>
<dbReference type="InterPro" id="IPR029021">
    <property type="entry name" value="Prot-tyrosine_phosphatase-like"/>
</dbReference>
<dbReference type="Proteomes" id="UP001041814">
    <property type="component" value="Unassembled WGS sequence"/>
</dbReference>
<feature type="domain" description="Beta-lactamase hydrolase-like protein phosphatase-like" evidence="1">
    <location>
        <begin position="6"/>
        <end position="108"/>
    </location>
</feature>
<dbReference type="RefSeq" id="WP_200229047.1">
    <property type="nucleotide sequence ID" value="NZ_NRRT01000028.1"/>
</dbReference>
<name>A0ABS1DSW1_RUBGE</name>
<accession>A0ABS1DSW1</accession>
<dbReference type="Pfam" id="PF04273">
    <property type="entry name" value="BLH_phosphatase"/>
    <property type="match status" value="1"/>
</dbReference>